<comment type="function">
    <text evidence="17">Binds to extracellular matrix proteins. Binds to pathogen-associated molecular patterns (PAMPs) present on the cell walls of Gram-positive and Gram-negative bacteria and fungi, behaving as a pattern recognition receptor (PRR). Induces bacterial and fungal aggregation and subsequent inhibition of PAMP-induced cytokine release. Does not possess intrinsic bactericidal activity. May play a role in the innate defense and homeostasis of certain epithelial surfaces.</text>
</comment>
<dbReference type="InterPro" id="IPR055356">
    <property type="entry name" value="ZP-N"/>
</dbReference>
<dbReference type="SUPFAM" id="SSF56487">
    <property type="entry name" value="SRCR-like"/>
    <property type="match status" value="23"/>
</dbReference>
<evidence type="ECO:0000256" key="13">
    <source>
        <dbReference type="ARBA" id="ARBA00023180"/>
    </source>
</evidence>
<evidence type="ECO:0000256" key="4">
    <source>
        <dbReference type="ARBA" id="ARBA00022473"/>
    </source>
</evidence>
<dbReference type="PANTHER" id="PTHR19331:SF22">
    <property type="entry name" value="DELETED IN MALIGNANT BRAIN TUMORS 1 PROTEIN"/>
    <property type="match status" value="1"/>
</dbReference>
<feature type="disulfide bond" evidence="20">
    <location>
        <begin position="1282"/>
        <end position="1343"/>
    </location>
</feature>
<feature type="domain" description="SRCR" evidence="24">
    <location>
        <begin position="2051"/>
        <end position="2151"/>
    </location>
</feature>
<evidence type="ECO:0000256" key="19">
    <source>
        <dbReference type="ARBA" id="ARBA00069168"/>
    </source>
</evidence>
<evidence type="ECO:0000313" key="26">
    <source>
        <dbReference type="Proteomes" id="UP000515159"/>
    </source>
</evidence>
<keyword evidence="3" id="KW-0813">Transport</keyword>
<dbReference type="Pfam" id="PF00530">
    <property type="entry name" value="SRCR"/>
    <property type="match status" value="23"/>
</dbReference>
<feature type="disulfide bond" evidence="20">
    <location>
        <begin position="1437"/>
        <end position="1447"/>
    </location>
</feature>
<feature type="disulfide bond" evidence="20">
    <location>
        <begin position="2352"/>
        <end position="2362"/>
    </location>
</feature>
<dbReference type="SMART" id="SM00241">
    <property type="entry name" value="ZP"/>
    <property type="match status" value="1"/>
</dbReference>
<feature type="disulfide bond" evidence="20">
    <location>
        <begin position="1517"/>
        <end position="1581"/>
    </location>
</feature>
<dbReference type="CTD" id="1755"/>
<evidence type="ECO:0000259" key="24">
    <source>
        <dbReference type="PROSITE" id="PS50287"/>
    </source>
</evidence>
<feature type="disulfide bond" evidence="20">
    <location>
        <begin position="1393"/>
        <end position="1457"/>
    </location>
</feature>
<keyword evidence="12" id="KW-0675">Receptor</keyword>
<evidence type="ECO:0000256" key="3">
    <source>
        <dbReference type="ARBA" id="ARBA00022448"/>
    </source>
</evidence>
<evidence type="ECO:0000256" key="20">
    <source>
        <dbReference type="PROSITE-ProRule" id="PRU00196"/>
    </source>
</evidence>
<feature type="disulfide bond" evidence="20">
    <location>
        <begin position="2192"/>
        <end position="2256"/>
    </location>
</feature>
<feature type="disulfide bond" evidence="20">
    <location>
        <begin position="809"/>
        <end position="819"/>
    </location>
</feature>
<feature type="disulfide bond" evidence="20">
    <location>
        <begin position="2802"/>
        <end position="2812"/>
    </location>
</feature>
<dbReference type="GO" id="GO:0015031">
    <property type="term" value="P:protein transport"/>
    <property type="evidence" value="ECO:0007669"/>
    <property type="project" value="UniProtKB-KW"/>
</dbReference>
<feature type="domain" description="SRCR" evidence="24">
    <location>
        <begin position="2399"/>
        <end position="2499"/>
    </location>
</feature>
<dbReference type="GO" id="GO:0008233">
    <property type="term" value="F:peptidase activity"/>
    <property type="evidence" value="ECO:0007669"/>
    <property type="project" value="UniProtKB-KW"/>
</dbReference>
<feature type="domain" description="SRCR" evidence="24">
    <location>
        <begin position="2283"/>
        <end position="2383"/>
    </location>
</feature>
<reference evidence="27" key="1">
    <citation type="submission" date="2025-08" db="UniProtKB">
        <authorList>
            <consortium name="RefSeq"/>
        </authorList>
    </citation>
    <scope>IDENTIFICATION</scope>
</reference>
<feature type="disulfide bond" evidence="20">
    <location>
        <begin position="902"/>
        <end position="963"/>
    </location>
</feature>
<comment type="subunit">
    <text evidence="18">Interacts with LGALS1 and laminin.</text>
</comment>
<evidence type="ECO:0000256" key="16">
    <source>
        <dbReference type="ARBA" id="ARBA00047200"/>
    </source>
</evidence>
<feature type="disulfide bond" evidence="20">
    <location>
        <begin position="95"/>
        <end position="105"/>
    </location>
</feature>
<dbReference type="InterPro" id="IPR036772">
    <property type="entry name" value="SRCR-like_dom_sf"/>
</dbReference>
<organism evidence="26 27">
    <name type="scientific">Geotrypetes seraphini</name>
    <name type="common">Gaboon caecilian</name>
    <name type="synonym">Caecilia seraphini</name>
    <dbReference type="NCBI Taxonomy" id="260995"/>
    <lineage>
        <taxon>Eukaryota</taxon>
        <taxon>Metazoa</taxon>
        <taxon>Chordata</taxon>
        <taxon>Craniata</taxon>
        <taxon>Vertebrata</taxon>
        <taxon>Euteleostomi</taxon>
        <taxon>Amphibia</taxon>
        <taxon>Gymnophiona</taxon>
        <taxon>Geotrypetes</taxon>
    </lineage>
</organism>
<dbReference type="FunFam" id="3.10.250.10:FF:000003">
    <property type="entry name" value="Deleted in malignant brain tumors 1"/>
    <property type="match status" value="13"/>
</dbReference>
<feature type="disulfide bond" evidence="20">
    <location>
        <begin position="374"/>
        <end position="438"/>
    </location>
</feature>
<dbReference type="InterPro" id="IPR042235">
    <property type="entry name" value="ZP-C_dom"/>
</dbReference>
<keyword evidence="13" id="KW-0325">Glycoprotein</keyword>
<feature type="disulfide bond" evidence="20">
    <location>
        <begin position="1145"/>
        <end position="1209"/>
    </location>
</feature>
<dbReference type="SMART" id="SM00042">
    <property type="entry name" value="CUB"/>
    <property type="match status" value="2"/>
</dbReference>
<feature type="disulfide bond" evidence="20">
    <location>
        <begin position="2758"/>
        <end position="2822"/>
    </location>
</feature>
<proteinExistence type="inferred from homology"/>
<dbReference type="PROSITE" id="PS50287">
    <property type="entry name" value="SRCR_2"/>
    <property type="match status" value="23"/>
</dbReference>
<feature type="domain" description="CUB" evidence="23">
    <location>
        <begin position="2833"/>
        <end position="2942"/>
    </location>
</feature>
<evidence type="ECO:0000256" key="12">
    <source>
        <dbReference type="ARBA" id="ARBA00023170"/>
    </source>
</evidence>
<feature type="disulfide bond" evidence="20">
    <location>
        <begin position="170"/>
        <end position="231"/>
    </location>
</feature>
<feature type="disulfide bond" evidence="20">
    <location>
        <begin position="418"/>
        <end position="428"/>
    </location>
</feature>
<dbReference type="PRINTS" id="PR00258">
    <property type="entry name" value="SPERACTRCPTR"/>
</dbReference>
<feature type="domain" description="SRCR" evidence="24">
    <location>
        <begin position="1368"/>
        <end position="1468"/>
    </location>
</feature>
<feature type="region of interest" description="Disordered" evidence="21">
    <location>
        <begin position="1595"/>
        <end position="1618"/>
    </location>
</feature>
<keyword evidence="8" id="KW-0677">Repeat</keyword>
<feature type="disulfide bond" evidence="20">
    <location>
        <begin position="2424"/>
        <end position="2488"/>
    </location>
</feature>
<feature type="disulfide bond" evidence="20">
    <location>
        <begin position="1646"/>
        <end position="1710"/>
    </location>
</feature>
<dbReference type="Gene3D" id="2.60.40.3210">
    <property type="entry name" value="Zona pellucida, ZP-N domain"/>
    <property type="match status" value="1"/>
</dbReference>
<feature type="disulfide bond" evidence="20">
    <location>
        <begin position="2076"/>
        <end position="2140"/>
    </location>
</feature>
<feature type="disulfide bond" evidence="20">
    <location>
        <begin position="51"/>
        <end position="115"/>
    </location>
</feature>
<feature type="disulfide bond" evidence="20">
    <location>
        <begin position="2014"/>
        <end position="2024"/>
    </location>
</feature>
<feature type="disulfide bond" evidence="20">
    <location>
        <begin position="307"/>
        <end position="317"/>
    </location>
</feature>
<evidence type="ECO:0000256" key="14">
    <source>
        <dbReference type="ARBA" id="ARBA00030560"/>
    </source>
</evidence>
<feature type="domain" description="SRCR" evidence="24">
    <location>
        <begin position="634"/>
        <end position="734"/>
    </location>
</feature>
<evidence type="ECO:0000256" key="9">
    <source>
        <dbReference type="ARBA" id="ARBA00022801"/>
    </source>
</evidence>
<feature type="disulfide bond" evidence="20">
    <location>
        <begin position="263"/>
        <end position="327"/>
    </location>
</feature>
<dbReference type="FunFam" id="3.10.250.10:FF:000006">
    <property type="entry name" value="neurotrypsin isoform X2"/>
    <property type="match status" value="9"/>
</dbReference>
<evidence type="ECO:0000256" key="15">
    <source>
        <dbReference type="ARBA" id="ARBA00047197"/>
    </source>
</evidence>
<feature type="disulfide bond" evidence="20">
    <location>
        <begin position="2641"/>
        <end position="2705"/>
    </location>
</feature>
<feature type="domain" description="SRCR" evidence="24">
    <location>
        <begin position="988"/>
        <end position="1088"/>
    </location>
</feature>
<feature type="domain" description="SRCR" evidence="24">
    <location>
        <begin position="1839"/>
        <end position="1939"/>
    </location>
</feature>
<feature type="disulfide bond" evidence="20">
    <location>
        <begin position="2308"/>
        <end position="2372"/>
    </location>
</feature>
<feature type="disulfide bond" evidence="20">
    <location>
        <begin position="765"/>
        <end position="829"/>
    </location>
</feature>
<feature type="disulfide bond" evidence="20">
    <location>
        <begin position="2437"/>
        <end position="2498"/>
    </location>
</feature>
<dbReference type="PROSITE" id="PS00420">
    <property type="entry name" value="SRCR_1"/>
    <property type="match status" value="20"/>
</dbReference>
<feature type="domain" description="SRCR" evidence="24">
    <location>
        <begin position="2505"/>
        <end position="2605"/>
    </location>
</feature>
<evidence type="ECO:0000256" key="21">
    <source>
        <dbReference type="SAM" id="MobiDB-lite"/>
    </source>
</evidence>
<accession>A0A6P8QSL3</accession>
<feature type="disulfide bond" evidence="20">
    <location>
        <begin position="659"/>
        <end position="723"/>
    </location>
</feature>
<comment type="similarity">
    <text evidence="2">Belongs to the DMBT1 family.</text>
</comment>
<evidence type="ECO:0000256" key="8">
    <source>
        <dbReference type="ARBA" id="ARBA00022737"/>
    </source>
</evidence>
<dbReference type="PROSITE" id="PS51034">
    <property type="entry name" value="ZP_2"/>
    <property type="match status" value="1"/>
</dbReference>
<feature type="disulfide bond" evidence="20">
    <location>
        <begin position="1561"/>
        <end position="1571"/>
    </location>
</feature>
<feature type="disulfide bond" evidence="20">
    <location>
        <begin position="1530"/>
        <end position="1591"/>
    </location>
</feature>
<feature type="disulfide bond" evidence="20">
    <location>
        <begin position="2543"/>
        <end position="2604"/>
    </location>
</feature>
<feature type="disulfide bond" evidence="20">
    <location>
        <begin position="703"/>
        <end position="713"/>
    </location>
</feature>
<evidence type="ECO:0000256" key="18">
    <source>
        <dbReference type="ARBA" id="ARBA00064153"/>
    </source>
</evidence>
<evidence type="ECO:0000256" key="22">
    <source>
        <dbReference type="SAM" id="SignalP"/>
    </source>
</evidence>
<dbReference type="InterPro" id="IPR000859">
    <property type="entry name" value="CUB_dom"/>
</dbReference>
<dbReference type="Gene3D" id="2.60.40.4100">
    <property type="entry name" value="Zona pellucida, ZP-C domain"/>
    <property type="match status" value="1"/>
</dbReference>
<feature type="disulfide bond" evidence="20">
    <location>
        <begin position="1057"/>
        <end position="1067"/>
    </location>
</feature>
<feature type="domain" description="SRCR" evidence="24">
    <location>
        <begin position="26"/>
        <end position="126"/>
    </location>
</feature>
<feature type="disulfide bond" evidence="20">
    <location>
        <begin position="2574"/>
        <end position="2584"/>
    </location>
</feature>
<feature type="disulfide bond" evidence="20">
    <location>
        <begin position="1802"/>
        <end position="1812"/>
    </location>
</feature>
<feature type="disulfide bond" evidence="20">
    <location>
        <begin position="1013"/>
        <end position="1077"/>
    </location>
</feature>
<dbReference type="SMART" id="SM00202">
    <property type="entry name" value="SR"/>
    <property type="match status" value="23"/>
</dbReference>
<keyword evidence="11 20" id="KW-1015">Disulfide bond</keyword>
<feature type="domain" description="SRCR" evidence="24">
    <location>
        <begin position="2167"/>
        <end position="2267"/>
    </location>
</feature>
<evidence type="ECO:0000256" key="5">
    <source>
        <dbReference type="ARBA" id="ARBA00022525"/>
    </source>
</evidence>
<feature type="disulfide bond" evidence="20">
    <location>
        <begin position="2205"/>
        <end position="2266"/>
    </location>
</feature>
<feature type="disulfide bond" evidence="20">
    <location>
        <begin position="2089"/>
        <end position="2150"/>
    </location>
</feature>
<protein>
    <recommendedName>
        <fullName evidence="15">Scavenger receptor cysteine-rich domain-containing protein DMBT1</fullName>
    </recommendedName>
    <alternativeName>
        <fullName evidence="16">Deleted in malignant brain tumors 1 protein</fullName>
    </alternativeName>
    <alternativeName>
        <fullName evidence="14">Hensin</fullName>
    </alternativeName>
    <alternativeName>
        <fullName evidence="19">Soluble scavenger receptor cysteine-rich domain-containing protein SSC5D</fullName>
    </alternativeName>
</protein>
<feature type="disulfide bond" evidence="20">
    <location>
        <begin position="64"/>
        <end position="125"/>
    </location>
</feature>
<dbReference type="PANTHER" id="PTHR19331">
    <property type="entry name" value="SCAVENGER RECEPTOR DOMAIN-CONTAINING"/>
    <property type="match status" value="1"/>
</dbReference>
<feature type="chain" id="PRO_5028455156" description="Scavenger receptor cysteine-rich domain-containing protein DMBT1" evidence="22">
    <location>
        <begin position="23"/>
        <end position="3371"/>
    </location>
</feature>
<feature type="disulfide bond" evidence="20">
    <location>
        <begin position="387"/>
        <end position="448"/>
    </location>
</feature>
<feature type="domain" description="SRCR" evidence="24">
    <location>
        <begin position="2616"/>
        <end position="2716"/>
    </location>
</feature>
<feature type="disulfide bond" evidence="20">
    <location>
        <begin position="1864"/>
        <end position="1928"/>
    </location>
</feature>
<dbReference type="RefSeq" id="XP_033798875.1">
    <property type="nucleotide sequence ID" value="XM_033942984.1"/>
</dbReference>
<dbReference type="OrthoDB" id="536948at2759"/>
<feature type="disulfide bond" evidence="20">
    <location>
        <begin position="672"/>
        <end position="733"/>
    </location>
</feature>
<dbReference type="Pfam" id="PF00431">
    <property type="entry name" value="CUB"/>
    <property type="match status" value="2"/>
</dbReference>
<feature type="disulfide bond" evidence="20">
    <location>
        <begin position="1908"/>
        <end position="1918"/>
    </location>
</feature>
<feature type="disulfide bond" evidence="20">
    <location>
        <begin position="1771"/>
        <end position="1832"/>
    </location>
</feature>
<feature type="disulfide bond" evidence="20">
    <location>
        <begin position="2685"/>
        <end position="2695"/>
    </location>
</feature>
<feature type="disulfide bond" evidence="20">
    <location>
        <begin position="2530"/>
        <end position="2594"/>
    </location>
</feature>
<feature type="disulfide bond" evidence="20">
    <location>
        <begin position="157"/>
        <end position="221"/>
    </location>
</feature>
<feature type="domain" description="SRCR" evidence="24">
    <location>
        <begin position="1621"/>
        <end position="1721"/>
    </location>
</feature>
<keyword evidence="6" id="KW-0645">Protease</keyword>
<dbReference type="InterPro" id="IPR001507">
    <property type="entry name" value="ZP_dom"/>
</dbReference>
<feature type="signal peptide" evidence="22">
    <location>
        <begin position="1"/>
        <end position="22"/>
    </location>
</feature>
<dbReference type="Proteomes" id="UP000515159">
    <property type="component" value="Chromosome 4"/>
</dbReference>
<feature type="disulfide bond" evidence="20">
    <location>
        <begin position="1659"/>
        <end position="1720"/>
    </location>
</feature>
<sequence>MGGTGIFLWALLLAVILHGTGSMHPIRLVNGTNRCSGRVEVFYNGSWGTVCDDYWNITAGNVVCRQLDCGVATSAPGKAHFGLGSGYIYLDNLKCTGREKYLSNCSNNGWNQHNCDHREDAGVICSGSMHPIRLVNGTNRCSGRVEVFYNGSWGTVCDDYWNITAGNVVCRQLDCGVATSAPGNAYFGPGTGYIFLDDVRCTESERYLSQCNNQGWNSHNCDHHEDASVICSGSIHPIRLVNGTHRCSGRVEVYYNGSWGTVCDNYWDINDGNVVCRQLDCGVAISAPGNAYFGPGRGYILLAGVTCTGREQYLTKCNSSGWNHHNCNHKQDAGVICSASQKPASIHPIRLVNGTDRCSGRVEVYYNGNWGTVCDDNWEMAAGNVVCRQLGCGVATSAPGNAHFGQGKGNIVLDDMTCTGSEQDLSECNNGGWNHHNCNHDEDAGVTCSDGKVKVSKYDDLVVYDDQFAEDGKQVIKAKSKSVVAELNTQIEIELTNLKGKFDQVEYDAQVKQMQVNIDKFKDQLKKNKYKKFQRDEKDYKGQHVYAWSNFPLDKTQDMSTVHYKNNNPAHLLWINWDIPALSFTGASVNMGGTGIFLWALLLAGILHGTASQLSVTSRPSLTLSSADGFMHAIQLVNGSDRCSGRVEVYYNGTWGTVCDDSWDMTDGDVVCRQLGCGVASSAPGNARFGQGTGNIVLDEMSCTGNESYLTQCNNQGWNRHNCGHYEDAGVICSGFMHAIQLVNGSDRCSGRVEVYYNGTWGTVCDDSWDMTDGDVVCRQLGCGVASSAPGNARFGQGTGNIVLDEMSCTGNESYLTQCNNQGWNRHNCGHYEDAGVICSASQLSVTSRPSLTLSSADGFMHAIQLVNGSDRCSGRVEVYYNGTWGTVCDDSWDMTDGDVVCRQLGCGVASSAPGNARFGQGTGNIVLDEMSCTGNESYLTQCNNQGWNRHNCGHYEDAGVICSASQLSVTSRPSLTLSSADGFMHAIQLVNGSDRCSGRVEVYYNGTWGTVCDDSWDMTDGDVVCRQLGCGVASSAPGNARFGQGTGNIVLDEMSCTGNESYLTQCNNQGWNRHNCGHYEDAGVICSAANTWPRTASPCVYSPQNTPFSSLLSGFMHAIQLVNGSDRCSGRVEVYYNGTWGTVCDDSWDMTDGDVVCRQLGCGVASSAPGNARFGQGTGNIVLDEMSCTGNESYLTQCNNQGWNRHNCGHYEDAGVICSASQLSVTSRPSLTLSSADGFMHAIQLVNGSDRCSGRVEVYYNGTWGTVCDDSWDMTDGDVVCRQLGCGVASSAPGNARFGQGTGNIVLDEMSCTGNESYLTQCNNQGWNRHNCGHYEDAGVICSASQLSVTSRPSLTLSSADGFMHAIQLVNGSDRCSGRVEVYYNGTWGTVCDDSWDMTDGDVVCRQLGCGVASSAPGNARFGQGTGNIVLDEMSCTGNESYLTQCNNQGWNRHNCGHYEDAGVICSASQLSVTSRPSLTLSSADGFMHAIQLVNGSDRCSGRVEVYYNGTWGTVCDDSWDMTDGDVVCRQLGCGVASSAPGNARFGQGTGNIVLDEMSCTGNESYLTQCNNQGWNRHNCGHYEDAGVICSGSRSSSRPTPATRPTSHASTSGTESSLQLRLVGGGHRCKGRVEVQYKGAWGTVCDDFWDRMDAQVVCRQLGCGAALSAPGNAFFGRGRGTIVMDNVQCIGNEPHLWQCPNSGSSISDCNHGEDAGVICSVLQPSLNSRPNLRLVGGGHRCRGRVEVYSNGAWGTVCDNFWDRMDALVVCRQLGCGGALSAPGNAFFGRGRGRIILNNVECGGYEAHLLQCPYSGSLSRGCSHAKDAGVECSDQPQALRLANGEDQCRGRVEVYYNGVWGTVCDVRWDLTDAQVVCRQLGCGMALSAPGNAYYGQGTGSVLLDSVQCTGSEPSLWQCFNGGWAMSVCSHTRDASAICSDQPQALRLANGEGQCRGRVEVYYNGVWGTVCDVGWDLTDAQVVCRQLGCGMALSAPGNAYYGQGTGSVLLDSVQCTGSEPSLWQCFNGGWATSICSHTRDASAICSDQPQALRLANGEGQCRGRVEVYYNGVWGTVCDVGWDLTDAQVVCRQLGCGMALSAPGNAYYGQGTGSVLLDSVQCTGSESSLWQCFNGGWATSVCSHTRDASAICSAPGSAPATPLDQPQALRLANGEGQCRGRVEVYYNGVWGTVCDVGWDLTDAQVVCRQLGCGMALSAPGNAYYGQGTGSVLLDSVQCTGSEPSLWQCFNGGWATSVCSHTRDASAICSAPGSAPATPLDQPQALRLANGEGQCRGRVEVYYNGVWGTVCDVGWDLTDAQVVCRQLGCGMALSAPGNAYYGQGTGSVLLDSVQCTGSEPSLWQCFNGGWATSVCSHTRDASAICSAPGSAPATPLDQPQALRLANGEGQCRGRVEVYYNGVWGTVCDVGWDLTDAQVVCRQLGCGMALSAPGNAYYGQGTGSVLLDSVQCTGSEPSLWQCFNGGWATSVCSHCQDASVVCADQPQVLRLANGEGQCRGRVEVYYNGVWGTVCDVGWDLTDAQVVCRQLGCGMALSAPGNAYYGQGTGSVLLDSVQCTGSEPSLFQCFNNGWITSVCSHARDASAVCSESGPLSIGTTLRLANGEGQCRGRVEVYYNGVWGTVCDVGWDLTDAQVVCRQLGCGMALSAPGNAYYGQGTGSVLLDSVQCTGSEPSLWQCFNGGWATSVCSHARDASAVCSAASGYAPFKSAGSPMEVRLANGRNRCSGRVEVYSAGAWGTVCDDGWDMTDAAVVCRQLGCGLPLNAPGSAYYGAGLGRILLSGVYCTGNEAFLTACLYLSWDKSSCDHSQDANHAECGGSLQEPYKALSLDLFSNADCSWHIDKEENRTVRLIFSYFQLLPSADCSQEKIQVFNGNSTSDPLLGTICSSSSSGAVFESTGSSLTFHIATESSDFKRNVFVFYYYFSPHELSQQCGGHLNGPSGIFTSPGYPNRHPDFTYCVWHIKVPKKHKVIVTFSEIFLEIDENCRFDFLALYDGPSTSSPLIAKVCGRQTPTFETSSDTLTAVLSTDYANSYRGFSAQYRSELTGNMSLSCSADSMTVIIKDSYLTELGYRPEDLTLNDASCGPTTSTPVSFFVPLLGCGTVRMVEDHTVIYTNTISASPDGTVITRQKQLQIIVKCEMENNSTVEIMYVTEDDIIHTENEIGRYNVSMSFYESEDFSSPVTQYPYFVDLNQTLLLQISVDTQDTQLQVFTDTCIASPQSDFGAPTYDLIRHGCIKDDTYVSYPPGSRYSRFHFSAFKFLRSHQTVYLQCKVIICDSNDTLSRCNQGCISRQKRDVGSYSWRASAVVGPIRLKTDHRAMEPSGKITDQKQVQTHEALSLHILPTQGSARRSD</sequence>
<dbReference type="PROSITE" id="PS01180">
    <property type="entry name" value="CUB"/>
    <property type="match status" value="2"/>
</dbReference>
<feature type="disulfide bond" evidence="20">
    <location>
        <begin position="933"/>
        <end position="943"/>
    </location>
</feature>
<dbReference type="InterPro" id="IPR035914">
    <property type="entry name" value="Sperma_CUB_dom_sf"/>
</dbReference>
<evidence type="ECO:0000256" key="1">
    <source>
        <dbReference type="ARBA" id="ARBA00004613"/>
    </source>
</evidence>
<keyword evidence="4" id="KW-0217">Developmental protein</keyword>
<evidence type="ECO:0000256" key="7">
    <source>
        <dbReference type="ARBA" id="ARBA00022729"/>
    </source>
</evidence>
<keyword evidence="9" id="KW-0378">Hydrolase</keyword>
<keyword evidence="7 22" id="KW-0732">Signal</keyword>
<feature type="domain" description="CUB" evidence="23">
    <location>
        <begin position="2950"/>
        <end position="3061"/>
    </location>
</feature>
<dbReference type="PRINTS" id="PR00023">
    <property type="entry name" value="ZPELLUCIDA"/>
</dbReference>
<dbReference type="FunFam" id="2.60.40.4100:FF:000005">
    <property type="entry name" value="Deleted in malignant brain tumors 1"/>
    <property type="match status" value="1"/>
</dbReference>
<evidence type="ECO:0000256" key="6">
    <source>
        <dbReference type="ARBA" id="ARBA00022670"/>
    </source>
</evidence>
<feature type="disulfide bond" evidence="20">
    <location>
        <begin position="1026"/>
        <end position="1087"/>
    </location>
</feature>
<feature type="disulfide bond" evidence="20">
    <location>
        <begin position="1690"/>
        <end position="1700"/>
    </location>
</feature>
<feature type="domain" description="SRCR" evidence="24">
    <location>
        <begin position="1244"/>
        <end position="1344"/>
    </location>
</feature>
<feature type="disulfide bond" evidence="20">
    <location>
        <begin position="778"/>
        <end position="839"/>
    </location>
</feature>
<feature type="disulfide bond" evidence="20">
    <location>
        <begin position="2120"/>
        <end position="2130"/>
    </location>
</feature>
<dbReference type="GeneID" id="117359768"/>
<evidence type="ECO:0000256" key="11">
    <source>
        <dbReference type="ARBA" id="ARBA00023157"/>
    </source>
</evidence>
<evidence type="ECO:0000259" key="25">
    <source>
        <dbReference type="PROSITE" id="PS51034"/>
    </source>
</evidence>
<evidence type="ECO:0000256" key="17">
    <source>
        <dbReference type="ARBA" id="ARBA00058074"/>
    </source>
</evidence>
<dbReference type="InterPro" id="IPR048290">
    <property type="entry name" value="ZP_chr"/>
</dbReference>
<dbReference type="Pfam" id="PF23344">
    <property type="entry name" value="ZP-N"/>
    <property type="match status" value="1"/>
</dbReference>
<keyword evidence="26" id="KW-1185">Reference proteome</keyword>
<feature type="disulfide bond" evidence="20">
    <location>
        <begin position="1189"/>
        <end position="1199"/>
    </location>
</feature>
<dbReference type="CDD" id="cd00041">
    <property type="entry name" value="CUB"/>
    <property type="match status" value="2"/>
</dbReference>
<dbReference type="InParanoid" id="A0A6P8QSL3"/>
<feature type="disulfide bond" evidence="20">
    <location>
        <begin position="1877"/>
        <end position="1938"/>
    </location>
</feature>
<comment type="subcellular location">
    <subcellularLocation>
        <location evidence="1">Secreted</location>
    </subcellularLocation>
</comment>
<feature type="disulfide bond" evidence="20">
    <location>
        <begin position="2654"/>
        <end position="2715"/>
    </location>
</feature>
<dbReference type="GO" id="GO:0016020">
    <property type="term" value="C:membrane"/>
    <property type="evidence" value="ECO:0007669"/>
    <property type="project" value="InterPro"/>
</dbReference>
<dbReference type="FunFam" id="2.60.120.290:FF:000013">
    <property type="entry name" value="Membrane frizzled-related protein"/>
    <property type="match status" value="1"/>
</dbReference>
<feature type="domain" description="SRCR" evidence="24">
    <location>
        <begin position="1492"/>
        <end position="1592"/>
    </location>
</feature>
<feature type="disulfide bond" evidence="20">
    <location>
        <begin position="1970"/>
        <end position="2034"/>
    </location>
</feature>
<feature type="disulfide bond" evidence="20">
    <location>
        <begin position="1758"/>
        <end position="1822"/>
    </location>
</feature>
<feature type="disulfide bond" evidence="20">
    <location>
        <begin position="1269"/>
        <end position="1333"/>
    </location>
</feature>
<feature type="domain" description="SRCR" evidence="24">
    <location>
        <begin position="1733"/>
        <end position="1833"/>
    </location>
</feature>
<comment type="caution">
    <text evidence="20">Lacks conserved residue(s) required for the propagation of feature annotation.</text>
</comment>
<feature type="domain" description="SRCR" evidence="24">
    <location>
        <begin position="1945"/>
        <end position="2045"/>
    </location>
</feature>
<feature type="disulfide bond" evidence="20">
    <location>
        <begin position="2468"/>
        <end position="2478"/>
    </location>
</feature>
<feature type="disulfide bond" evidence="20">
    <location>
        <begin position="2236"/>
        <end position="2246"/>
    </location>
</feature>
<name>A0A6P8QSL3_GEOSA</name>
<dbReference type="KEGG" id="gsh:117359768"/>
<dbReference type="InterPro" id="IPR055355">
    <property type="entry name" value="ZP-C"/>
</dbReference>
<evidence type="ECO:0000256" key="2">
    <source>
        <dbReference type="ARBA" id="ARBA00009931"/>
    </source>
</evidence>
<dbReference type="Gene3D" id="2.60.120.290">
    <property type="entry name" value="Spermadhesin, CUB domain"/>
    <property type="match status" value="2"/>
</dbReference>
<feature type="domain" description="ZP" evidence="25">
    <location>
        <begin position="3069"/>
        <end position="3310"/>
    </location>
</feature>
<feature type="domain" description="SRCR" evidence="24">
    <location>
        <begin position="740"/>
        <end position="840"/>
    </location>
</feature>
<feature type="disulfide bond" evidence="20">
    <location>
        <begin position="201"/>
        <end position="211"/>
    </location>
</feature>
<feature type="domain" description="SRCR" evidence="24">
    <location>
        <begin position="238"/>
        <end position="338"/>
    </location>
</feature>
<feature type="disulfide bond" evidence="20">
    <location>
        <begin position="1983"/>
        <end position="2044"/>
    </location>
</feature>
<evidence type="ECO:0000313" key="27">
    <source>
        <dbReference type="RefSeq" id="XP_033798875.1"/>
    </source>
</evidence>
<feature type="domain" description="SRCR" evidence="24">
    <location>
        <begin position="132"/>
        <end position="232"/>
    </location>
</feature>
<dbReference type="FunFam" id="3.10.250.10:FF:000007">
    <property type="entry name" value="Soluble scavenger receptor cysteine-rich domain-containing protein SSC5D"/>
    <property type="match status" value="1"/>
</dbReference>
<feature type="domain" description="SRCR" evidence="24">
    <location>
        <begin position="349"/>
        <end position="449"/>
    </location>
</feature>
<dbReference type="FunCoup" id="A0A6P8QSL3">
    <property type="interactions" value="130"/>
</dbReference>
<dbReference type="GO" id="GO:0006508">
    <property type="term" value="P:proteolysis"/>
    <property type="evidence" value="ECO:0007669"/>
    <property type="project" value="UniProtKB-KW"/>
</dbReference>
<dbReference type="InterPro" id="IPR001190">
    <property type="entry name" value="SRCR"/>
</dbReference>
<dbReference type="Gene3D" id="3.10.250.10">
    <property type="entry name" value="SRCR-like domain"/>
    <property type="match status" value="23"/>
</dbReference>
<dbReference type="Pfam" id="PF00100">
    <property type="entry name" value="Zona_pellucida"/>
    <property type="match status" value="1"/>
</dbReference>
<dbReference type="SUPFAM" id="SSF49854">
    <property type="entry name" value="Spermadhesin, CUB domain"/>
    <property type="match status" value="2"/>
</dbReference>
<feature type="disulfide bond" evidence="20">
    <location>
        <begin position="1406"/>
        <end position="1467"/>
    </location>
</feature>
<feature type="domain" description="SRCR" evidence="24">
    <location>
        <begin position="1120"/>
        <end position="1220"/>
    </location>
</feature>
<feature type="disulfide bond" evidence="20">
    <location>
        <begin position="1158"/>
        <end position="1219"/>
    </location>
</feature>
<feature type="compositionally biased region" description="Low complexity" evidence="21">
    <location>
        <begin position="1595"/>
        <end position="1613"/>
    </location>
</feature>
<feature type="disulfide bond" evidence="20">
    <location>
        <begin position="889"/>
        <end position="953"/>
    </location>
</feature>
<gene>
    <name evidence="27" type="primary">DMBT1</name>
</gene>
<keyword evidence="10" id="KW-0653">Protein transport</keyword>
<evidence type="ECO:0000256" key="10">
    <source>
        <dbReference type="ARBA" id="ARBA00022927"/>
    </source>
</evidence>
<feature type="disulfide bond" evidence="20">
    <location>
        <begin position="2321"/>
        <end position="2382"/>
    </location>
</feature>
<keyword evidence="5" id="KW-0964">Secreted</keyword>
<feature type="domain" description="SRCR" evidence="24">
    <location>
        <begin position="864"/>
        <end position="964"/>
    </location>
</feature>
<evidence type="ECO:0000259" key="23">
    <source>
        <dbReference type="PROSITE" id="PS01180"/>
    </source>
</evidence>
<feature type="domain" description="SRCR" evidence="24">
    <location>
        <begin position="2733"/>
        <end position="2834"/>
    </location>
</feature>
<feature type="disulfide bond" evidence="20">
    <location>
        <begin position="276"/>
        <end position="337"/>
    </location>
</feature>
<feature type="disulfide bond" evidence="20">
    <location>
        <begin position="1313"/>
        <end position="1323"/>
    </location>
</feature>